<dbReference type="Ensembl" id="ENSGACT00000086305.1">
    <property type="protein sequence ID" value="ENSGACP00000067239.1"/>
    <property type="gene ID" value="ENSGACG00000037716.1"/>
</dbReference>
<keyword evidence="1" id="KW-1133">Transmembrane helix</keyword>
<sequence>KKCKLSKLSKVCKLFFITSNEPVNSRLQFSGSDARIDVGTPLVQLYNIQTDKRHHLSRVSSAASPICSMFLKNCALFTPVVSTLFCIFFPFIRV</sequence>
<reference evidence="2" key="2">
    <citation type="submission" date="2025-08" db="UniProtKB">
        <authorList>
            <consortium name="Ensembl"/>
        </authorList>
    </citation>
    <scope>IDENTIFICATION</scope>
</reference>
<evidence type="ECO:0000313" key="2">
    <source>
        <dbReference type="Ensembl" id="ENSGACP00000067239.1"/>
    </source>
</evidence>
<dbReference type="AlphaFoldDB" id="A0AAQ4RUD1"/>
<keyword evidence="3" id="KW-1185">Reference proteome</keyword>
<proteinExistence type="predicted"/>
<keyword evidence="1" id="KW-0472">Membrane</keyword>
<reference evidence="2 3" key="1">
    <citation type="journal article" date="2021" name="G3 (Bethesda)">
        <title>Improved contiguity of the threespine stickleback genome using long-read sequencing.</title>
        <authorList>
            <person name="Nath S."/>
            <person name="Shaw D.E."/>
            <person name="White M.A."/>
        </authorList>
    </citation>
    <scope>NUCLEOTIDE SEQUENCE [LARGE SCALE GENOMIC DNA]</scope>
    <source>
        <strain evidence="2 3">Lake Benthic</strain>
    </source>
</reference>
<accession>A0AAQ4RUD1</accession>
<dbReference type="Proteomes" id="UP000007635">
    <property type="component" value="Chromosome VII"/>
</dbReference>
<organism evidence="2 3">
    <name type="scientific">Gasterosteus aculeatus aculeatus</name>
    <name type="common">three-spined stickleback</name>
    <dbReference type="NCBI Taxonomy" id="481459"/>
    <lineage>
        <taxon>Eukaryota</taxon>
        <taxon>Metazoa</taxon>
        <taxon>Chordata</taxon>
        <taxon>Craniata</taxon>
        <taxon>Vertebrata</taxon>
        <taxon>Euteleostomi</taxon>
        <taxon>Actinopterygii</taxon>
        <taxon>Neopterygii</taxon>
        <taxon>Teleostei</taxon>
        <taxon>Neoteleostei</taxon>
        <taxon>Acanthomorphata</taxon>
        <taxon>Eupercaria</taxon>
        <taxon>Perciformes</taxon>
        <taxon>Cottioidei</taxon>
        <taxon>Gasterosteales</taxon>
        <taxon>Gasterosteidae</taxon>
        <taxon>Gasterosteus</taxon>
    </lineage>
</organism>
<evidence type="ECO:0000256" key="1">
    <source>
        <dbReference type="SAM" id="Phobius"/>
    </source>
</evidence>
<reference evidence="2" key="3">
    <citation type="submission" date="2025-09" db="UniProtKB">
        <authorList>
            <consortium name="Ensembl"/>
        </authorList>
    </citation>
    <scope>IDENTIFICATION</scope>
</reference>
<name>A0AAQ4RUD1_GASAC</name>
<protein>
    <submittedName>
        <fullName evidence="2">Uncharacterized protein</fullName>
    </submittedName>
</protein>
<feature type="transmembrane region" description="Helical" evidence="1">
    <location>
        <begin position="74"/>
        <end position="92"/>
    </location>
</feature>
<evidence type="ECO:0000313" key="3">
    <source>
        <dbReference type="Proteomes" id="UP000007635"/>
    </source>
</evidence>
<keyword evidence="1" id="KW-0812">Transmembrane</keyword>